<gene>
    <name evidence="1" type="ORF">F4821DRAFT_110250</name>
</gene>
<sequence length="704" mass="77864">MAIVPSRAQIDILSDTSSDDDHCSHDSFELSDPALRHLPISDVQNRRSSATSNSAIESLIAGIENLQIDPEARESSRTNEEQDWECNSKQQYRRRLSRPVIAANTFEVLETVPENEPQCTPISTTTSVSTKEHQHPKLPAPGEKFSDHPLVKLARKGIPSAKEQLAQHHNGWFQGILSTKIPIGPPASVSDTNPKFKQIHFGLNILPVQDIAEDKSPNETAPSFNILVSPLGLGEELKVDDNEVLGKGSMTLAKPTYEHLEPVRELEAPSSDEAQLPLSTATSPANNKERCVEAVHSRQPLKTIARIEDSVEALDKLEEQLEAFDEAAHFRQLASPGAPDAETRSAMQSLSVTNTQVRRSTTPQPKRTTPVKTGSASVRIKATSEPRRSVRKSASMIFLDSPKLKTEDKALAQAPARKPSVKGIASLLPPKQPPKSVKKPTIPTFELPGDEVARKLKEKREARASTQAASEQATKPTVASLRRAKSAKAPTRPNFELPGEAISRRKREEREAQLKAQEEEERKRREFKARPIRSGAAPSTFPRETVASRARQNKMQLAENSGNQGGPTPNKQSPMIMTMNSASRSPLSRTNNQTLPRGRGLHPEPFGLQPSRATSSSSTIGSGSGQRSSMSTEDVQQQRLRGQEIYKRDNSWSGEREREKREREALAKLTREEAAERSRQQSREWAAKQAKKRMTITSVRDLMT</sequence>
<reference evidence="1 2" key="1">
    <citation type="journal article" date="2022" name="New Phytol.">
        <title>Ecological generalism drives hyperdiversity of secondary metabolite gene clusters in xylarialean endophytes.</title>
        <authorList>
            <person name="Franco M.E.E."/>
            <person name="Wisecaver J.H."/>
            <person name="Arnold A.E."/>
            <person name="Ju Y.M."/>
            <person name="Slot J.C."/>
            <person name="Ahrendt S."/>
            <person name="Moore L.P."/>
            <person name="Eastman K.E."/>
            <person name="Scott K."/>
            <person name="Konkel Z."/>
            <person name="Mondo S.J."/>
            <person name="Kuo A."/>
            <person name="Hayes R.D."/>
            <person name="Haridas S."/>
            <person name="Andreopoulos B."/>
            <person name="Riley R."/>
            <person name="LaButti K."/>
            <person name="Pangilinan J."/>
            <person name="Lipzen A."/>
            <person name="Amirebrahimi M."/>
            <person name="Yan J."/>
            <person name="Adam C."/>
            <person name="Keymanesh K."/>
            <person name="Ng V."/>
            <person name="Louie K."/>
            <person name="Northen T."/>
            <person name="Drula E."/>
            <person name="Henrissat B."/>
            <person name="Hsieh H.M."/>
            <person name="Youens-Clark K."/>
            <person name="Lutzoni F."/>
            <person name="Miadlikowska J."/>
            <person name="Eastwood D.C."/>
            <person name="Hamelin R.C."/>
            <person name="Grigoriev I.V."/>
            <person name="U'Ren J.M."/>
        </authorList>
    </citation>
    <scope>NUCLEOTIDE SEQUENCE [LARGE SCALE GENOMIC DNA]</scope>
    <source>
        <strain evidence="1 2">ER1909</strain>
    </source>
</reference>
<keyword evidence="2" id="KW-1185">Reference proteome</keyword>
<proteinExistence type="predicted"/>
<protein>
    <submittedName>
        <fullName evidence="1">Uncharacterized protein</fullName>
    </submittedName>
</protein>
<name>A0ACC0DIT9_9PEZI</name>
<dbReference type="EMBL" id="MU394282">
    <property type="protein sequence ID" value="KAI6092743.1"/>
    <property type="molecule type" value="Genomic_DNA"/>
</dbReference>
<evidence type="ECO:0000313" key="1">
    <source>
        <dbReference type="EMBL" id="KAI6092743.1"/>
    </source>
</evidence>
<evidence type="ECO:0000313" key="2">
    <source>
        <dbReference type="Proteomes" id="UP001497680"/>
    </source>
</evidence>
<dbReference type="Proteomes" id="UP001497680">
    <property type="component" value="Unassembled WGS sequence"/>
</dbReference>
<organism evidence="1 2">
    <name type="scientific">Hypoxylon rubiginosum</name>
    <dbReference type="NCBI Taxonomy" id="110542"/>
    <lineage>
        <taxon>Eukaryota</taxon>
        <taxon>Fungi</taxon>
        <taxon>Dikarya</taxon>
        <taxon>Ascomycota</taxon>
        <taxon>Pezizomycotina</taxon>
        <taxon>Sordariomycetes</taxon>
        <taxon>Xylariomycetidae</taxon>
        <taxon>Xylariales</taxon>
        <taxon>Hypoxylaceae</taxon>
        <taxon>Hypoxylon</taxon>
    </lineage>
</organism>
<comment type="caution">
    <text evidence="1">The sequence shown here is derived from an EMBL/GenBank/DDBJ whole genome shotgun (WGS) entry which is preliminary data.</text>
</comment>
<accession>A0ACC0DIT9</accession>